<comment type="caution">
    <text evidence="4">The sequence shown here is derived from an EMBL/GenBank/DDBJ whole genome shotgun (WGS) entry which is preliminary data.</text>
</comment>
<dbReference type="OrthoDB" id="409543at2759"/>
<evidence type="ECO:0000313" key="5">
    <source>
        <dbReference type="Proteomes" id="UP000792457"/>
    </source>
</evidence>
<organism evidence="4 5">
    <name type="scientific">Ladona fulva</name>
    <name type="common">Scarce chaser dragonfly</name>
    <name type="synonym">Libellula fulva</name>
    <dbReference type="NCBI Taxonomy" id="123851"/>
    <lineage>
        <taxon>Eukaryota</taxon>
        <taxon>Metazoa</taxon>
        <taxon>Ecdysozoa</taxon>
        <taxon>Arthropoda</taxon>
        <taxon>Hexapoda</taxon>
        <taxon>Insecta</taxon>
        <taxon>Pterygota</taxon>
        <taxon>Palaeoptera</taxon>
        <taxon>Odonata</taxon>
        <taxon>Epiprocta</taxon>
        <taxon>Anisoptera</taxon>
        <taxon>Libelluloidea</taxon>
        <taxon>Libellulidae</taxon>
        <taxon>Ladona</taxon>
    </lineage>
</organism>
<gene>
    <name evidence="4" type="ORF">J437_LFUL019091</name>
</gene>
<protein>
    <recommendedName>
        <fullName evidence="3">Alpha 1,4-glycosyltransferase domain-containing protein</fullName>
    </recommendedName>
</protein>
<dbReference type="SUPFAM" id="SSF53448">
    <property type="entry name" value="Nucleotide-diphospho-sugar transferases"/>
    <property type="match status" value="1"/>
</dbReference>
<dbReference type="InterPro" id="IPR051981">
    <property type="entry name" value="Glycosyltransf_32"/>
</dbReference>
<dbReference type="AlphaFoldDB" id="A0A8K0KQ16"/>
<sequence length="154" mass="17511">MDVVVLHSLQNMSNFAGDEGYGVPASGVMSMKANGTLVNACLDEFINNYRGDLWSHNGPQAITRALNNNCKRKTANSWETVMEPLFSIPRHEWQIYFEETNDIKIDELINNSMAIHVWNKLSAKRFVKVGSNTLYSVHASKYCPVSHWSSYTFF</sequence>
<keyword evidence="2" id="KW-0808">Transferase</keyword>
<dbReference type="GO" id="GO:0016758">
    <property type="term" value="F:hexosyltransferase activity"/>
    <property type="evidence" value="ECO:0007669"/>
    <property type="project" value="TreeGrafter"/>
</dbReference>
<keyword evidence="5" id="KW-1185">Reference proteome</keyword>
<evidence type="ECO:0000256" key="2">
    <source>
        <dbReference type="ARBA" id="ARBA00022679"/>
    </source>
</evidence>
<accession>A0A8K0KQ16</accession>
<dbReference type="EMBL" id="KZ309619">
    <property type="protein sequence ID" value="KAG8239379.1"/>
    <property type="molecule type" value="Genomic_DNA"/>
</dbReference>
<dbReference type="PANTHER" id="PTHR12042">
    <property type="entry name" value="LACTOSYLCERAMIDE 4-ALPHA-GALACTOSYLTRANSFERASE ALPHA- 1,4-GALACTOSYLTRANSFERASE"/>
    <property type="match status" value="1"/>
</dbReference>
<comment type="similarity">
    <text evidence="1">Belongs to the glycosyltransferase 32 family.</text>
</comment>
<feature type="domain" description="Alpha 1,4-glycosyltransferase" evidence="3">
    <location>
        <begin position="33"/>
        <end position="146"/>
    </location>
</feature>
<evidence type="ECO:0000259" key="3">
    <source>
        <dbReference type="Pfam" id="PF04572"/>
    </source>
</evidence>
<dbReference type="GO" id="GO:0016020">
    <property type="term" value="C:membrane"/>
    <property type="evidence" value="ECO:0007669"/>
    <property type="project" value="GOC"/>
</dbReference>
<reference evidence="4" key="2">
    <citation type="submission" date="2017-10" db="EMBL/GenBank/DDBJ databases">
        <title>Ladona fulva Genome sequencing and assembly.</title>
        <authorList>
            <person name="Murali S."/>
            <person name="Richards S."/>
            <person name="Bandaranaike D."/>
            <person name="Bellair M."/>
            <person name="Blankenburg K."/>
            <person name="Chao H."/>
            <person name="Dinh H."/>
            <person name="Doddapaneni H."/>
            <person name="Dugan-Rocha S."/>
            <person name="Elkadiri S."/>
            <person name="Gnanaolivu R."/>
            <person name="Hernandez B."/>
            <person name="Skinner E."/>
            <person name="Javaid M."/>
            <person name="Lee S."/>
            <person name="Li M."/>
            <person name="Ming W."/>
            <person name="Munidasa M."/>
            <person name="Muniz J."/>
            <person name="Nguyen L."/>
            <person name="Hughes D."/>
            <person name="Osuji N."/>
            <person name="Pu L.-L."/>
            <person name="Puazo M."/>
            <person name="Qu C."/>
            <person name="Quiroz J."/>
            <person name="Raj R."/>
            <person name="Weissenberger G."/>
            <person name="Xin Y."/>
            <person name="Zou X."/>
            <person name="Han Y."/>
            <person name="Worley K."/>
            <person name="Muzny D."/>
            <person name="Gibbs R."/>
        </authorList>
    </citation>
    <scope>NUCLEOTIDE SEQUENCE</scope>
    <source>
        <strain evidence="4">Sampled in the wild</strain>
    </source>
</reference>
<dbReference type="Pfam" id="PF04572">
    <property type="entry name" value="Gb3_synth"/>
    <property type="match status" value="1"/>
</dbReference>
<reference evidence="4" key="1">
    <citation type="submission" date="2013-04" db="EMBL/GenBank/DDBJ databases">
        <authorList>
            <person name="Qu J."/>
            <person name="Murali S.C."/>
            <person name="Bandaranaike D."/>
            <person name="Bellair M."/>
            <person name="Blankenburg K."/>
            <person name="Chao H."/>
            <person name="Dinh H."/>
            <person name="Doddapaneni H."/>
            <person name="Downs B."/>
            <person name="Dugan-Rocha S."/>
            <person name="Elkadiri S."/>
            <person name="Gnanaolivu R.D."/>
            <person name="Hernandez B."/>
            <person name="Javaid M."/>
            <person name="Jayaseelan J.C."/>
            <person name="Lee S."/>
            <person name="Li M."/>
            <person name="Ming W."/>
            <person name="Munidasa M."/>
            <person name="Muniz J."/>
            <person name="Nguyen L."/>
            <person name="Ongeri F."/>
            <person name="Osuji N."/>
            <person name="Pu L.-L."/>
            <person name="Puazo M."/>
            <person name="Qu C."/>
            <person name="Quiroz J."/>
            <person name="Raj R."/>
            <person name="Weissenberger G."/>
            <person name="Xin Y."/>
            <person name="Zou X."/>
            <person name="Han Y."/>
            <person name="Richards S."/>
            <person name="Worley K."/>
            <person name="Muzny D."/>
            <person name="Gibbs R."/>
        </authorList>
    </citation>
    <scope>NUCLEOTIDE SEQUENCE</scope>
    <source>
        <strain evidence="4">Sampled in the wild</strain>
    </source>
</reference>
<dbReference type="GO" id="GO:0006688">
    <property type="term" value="P:glycosphingolipid biosynthetic process"/>
    <property type="evidence" value="ECO:0007669"/>
    <property type="project" value="TreeGrafter"/>
</dbReference>
<dbReference type="PANTHER" id="PTHR12042:SF21">
    <property type="entry name" value="ALPHA1,4-GALACTOSYLTRANSFERASE 1-RELATED"/>
    <property type="match status" value="1"/>
</dbReference>
<dbReference type="Gene3D" id="3.90.550.20">
    <property type="match status" value="1"/>
</dbReference>
<proteinExistence type="inferred from homology"/>
<name>A0A8K0KQ16_LADFU</name>
<dbReference type="InterPro" id="IPR007652">
    <property type="entry name" value="A1-4-GlycosylTfrase_dom"/>
</dbReference>
<dbReference type="Proteomes" id="UP000792457">
    <property type="component" value="Unassembled WGS sequence"/>
</dbReference>
<evidence type="ECO:0000256" key="1">
    <source>
        <dbReference type="ARBA" id="ARBA00009003"/>
    </source>
</evidence>
<evidence type="ECO:0000313" key="4">
    <source>
        <dbReference type="EMBL" id="KAG8239379.1"/>
    </source>
</evidence>
<dbReference type="InterPro" id="IPR029044">
    <property type="entry name" value="Nucleotide-diphossugar_trans"/>
</dbReference>